<dbReference type="InterPro" id="IPR036390">
    <property type="entry name" value="WH_DNA-bd_sf"/>
</dbReference>
<dbReference type="Pfam" id="PF00072">
    <property type="entry name" value="Response_reg"/>
    <property type="match status" value="1"/>
</dbReference>
<dbReference type="KEGG" id="kme:H0A61_01564"/>
<dbReference type="SUPFAM" id="SSF46785">
    <property type="entry name" value="Winged helix' DNA-binding domain"/>
    <property type="match status" value="1"/>
</dbReference>
<feature type="modified residue" description="4-aspartylphosphate" evidence="11">
    <location>
        <position position="57"/>
    </location>
</feature>
<dbReference type="EMBL" id="CP059066">
    <property type="protein sequence ID" value="QSQ09205.1"/>
    <property type="molecule type" value="Genomic_DNA"/>
</dbReference>
<keyword evidence="14" id="KW-1185">Reference proteome</keyword>
<evidence type="ECO:0000256" key="5">
    <source>
        <dbReference type="ARBA" id="ARBA00023015"/>
    </source>
</evidence>
<organism evidence="13 14">
    <name type="scientific">Koleobacter methoxysyntrophicus</name>
    <dbReference type="NCBI Taxonomy" id="2751313"/>
    <lineage>
        <taxon>Bacteria</taxon>
        <taxon>Bacillati</taxon>
        <taxon>Bacillota</taxon>
        <taxon>Clostridia</taxon>
        <taxon>Koleobacterales</taxon>
        <taxon>Koleobacteraceae</taxon>
        <taxon>Koleobacter</taxon>
    </lineage>
</organism>
<keyword evidence="8 10" id="KW-0804">Transcription</keyword>
<feature type="domain" description="Response regulatory" evidence="12">
    <location>
        <begin position="6"/>
        <end position="122"/>
    </location>
</feature>
<evidence type="ECO:0000313" key="14">
    <source>
        <dbReference type="Proteomes" id="UP000662904"/>
    </source>
</evidence>
<dbReference type="PANTHER" id="PTHR45526:SF1">
    <property type="entry name" value="TRANSCRIPTIONAL REGULATORY PROTEIN DCUR-RELATED"/>
    <property type="match status" value="1"/>
</dbReference>
<keyword evidence="3 11" id="KW-0597">Phosphoprotein</keyword>
<dbReference type="InterPro" id="IPR051271">
    <property type="entry name" value="2C-system_Tx_regulators"/>
</dbReference>
<keyword evidence="5 10" id="KW-0805">Transcription regulation</keyword>
<name>A0A8A0RLC5_9FIRM</name>
<dbReference type="Gene3D" id="3.40.50.2300">
    <property type="match status" value="1"/>
</dbReference>
<evidence type="ECO:0000256" key="4">
    <source>
        <dbReference type="ARBA" id="ARBA00023012"/>
    </source>
</evidence>
<evidence type="ECO:0000256" key="7">
    <source>
        <dbReference type="ARBA" id="ARBA00023159"/>
    </source>
</evidence>
<comment type="function">
    <text evidence="9">May play the central regulatory role in sporulation. It may be an element of the effector pathway responsible for the activation of sporulation genes in response to nutritional stress. Spo0A may act in concert with spo0H (a sigma factor) to control the expression of some genes that are critical to the sporulation process.</text>
</comment>
<evidence type="ECO:0000256" key="9">
    <source>
        <dbReference type="ARBA" id="ARBA00024867"/>
    </source>
</evidence>
<dbReference type="SUPFAM" id="SSF52172">
    <property type="entry name" value="CheY-like"/>
    <property type="match status" value="1"/>
</dbReference>
<dbReference type="PROSITE" id="PS50110">
    <property type="entry name" value="RESPONSE_REGULATORY"/>
    <property type="match status" value="1"/>
</dbReference>
<evidence type="ECO:0000256" key="2">
    <source>
        <dbReference type="ARBA" id="ARBA00022490"/>
    </source>
</evidence>
<dbReference type="PANTHER" id="PTHR45526">
    <property type="entry name" value="TRANSCRIPTIONAL REGULATORY PROTEIN DPIA"/>
    <property type="match status" value="1"/>
</dbReference>
<dbReference type="Proteomes" id="UP000662904">
    <property type="component" value="Chromosome"/>
</dbReference>
<evidence type="ECO:0000256" key="11">
    <source>
        <dbReference type="PROSITE-ProRule" id="PRU00169"/>
    </source>
</evidence>
<dbReference type="SMART" id="SM00448">
    <property type="entry name" value="REC"/>
    <property type="match status" value="1"/>
</dbReference>
<dbReference type="GO" id="GO:0003677">
    <property type="term" value="F:DNA binding"/>
    <property type="evidence" value="ECO:0007669"/>
    <property type="project" value="UniProtKB-KW"/>
</dbReference>
<dbReference type="PIRSF" id="PIRSF006171">
    <property type="entry name" value="RR_citrat_malat"/>
    <property type="match status" value="1"/>
</dbReference>
<dbReference type="InterPro" id="IPR024187">
    <property type="entry name" value="Sig_transdc_resp-reg_cit/mal"/>
</dbReference>
<reference evidence="13" key="1">
    <citation type="submission" date="2020-07" db="EMBL/GenBank/DDBJ databases">
        <title>Koleobacter methoxysyntrophicus gen. nov., sp. nov., a novel anaerobic bacterium isolated from deep subsurface oil field and proposal of Koleobacterales ord. nov. in the phylum Firmicutes.</title>
        <authorList>
            <person name="Sakamoto S."/>
            <person name="Tamaki H."/>
        </authorList>
    </citation>
    <scope>NUCLEOTIDE SEQUENCE</scope>
    <source>
        <strain evidence="13">NRmbB1</strain>
    </source>
</reference>
<accession>A0A8A0RLC5</accession>
<keyword evidence="4 10" id="KW-0902">Two-component regulatory system</keyword>
<evidence type="ECO:0000259" key="12">
    <source>
        <dbReference type="PROSITE" id="PS50110"/>
    </source>
</evidence>
<evidence type="ECO:0000256" key="3">
    <source>
        <dbReference type="ARBA" id="ARBA00022553"/>
    </source>
</evidence>
<evidence type="ECO:0000256" key="8">
    <source>
        <dbReference type="ARBA" id="ARBA00023163"/>
    </source>
</evidence>
<evidence type="ECO:0000313" key="13">
    <source>
        <dbReference type="EMBL" id="QSQ09205.1"/>
    </source>
</evidence>
<keyword evidence="2 10" id="KW-0963">Cytoplasm</keyword>
<evidence type="ECO:0000256" key="1">
    <source>
        <dbReference type="ARBA" id="ARBA00004496"/>
    </source>
</evidence>
<dbReference type="GO" id="GO:0005737">
    <property type="term" value="C:cytoplasm"/>
    <property type="evidence" value="ECO:0007669"/>
    <property type="project" value="UniProtKB-SubCell"/>
</dbReference>
<comment type="subcellular location">
    <subcellularLocation>
        <location evidence="1 10">Cytoplasm</location>
    </subcellularLocation>
</comment>
<gene>
    <name evidence="13" type="primary">citT</name>
    <name evidence="13" type="ORF">H0A61_01564</name>
</gene>
<keyword evidence="7 10" id="KW-0010">Activator</keyword>
<dbReference type="RefSeq" id="WP_422120672.1">
    <property type="nucleotide sequence ID" value="NZ_CP059066.1"/>
</dbReference>
<dbReference type="InterPro" id="IPR001789">
    <property type="entry name" value="Sig_transdc_resp-reg_receiver"/>
</dbReference>
<keyword evidence="6 10" id="KW-0238">DNA-binding</keyword>
<sequence length="228" mass="25760">MLKSINVLIVEDDPMVMDIHKRFISSIEGFKIAGEAFKGSDALKIMEHKEVDLVILDIFMPELDGIETLKKIRENGDDVDVILITAASEGNIIKEVVRFGAFDYIIKPFKFERFKSALDSYKRVFEKMNCGSCEFSQEDIDNVFIPKSKKSMHNPLPKGLQTATLKTIVGYLKNSRVPLSADEVAGLSGVSRVTARRYLEYLIASGRAVVEPCYREVGRPVNKYRLME</sequence>
<proteinExistence type="predicted"/>
<dbReference type="InterPro" id="IPR011006">
    <property type="entry name" value="CheY-like_superfamily"/>
</dbReference>
<evidence type="ECO:0000256" key="6">
    <source>
        <dbReference type="ARBA" id="ARBA00023125"/>
    </source>
</evidence>
<dbReference type="AlphaFoldDB" id="A0A8A0RLC5"/>
<evidence type="ECO:0000256" key="10">
    <source>
        <dbReference type="PIRNR" id="PIRNR006171"/>
    </source>
</evidence>
<dbReference type="CDD" id="cd19925">
    <property type="entry name" value="REC_citrate_TCS"/>
    <property type="match status" value="1"/>
</dbReference>
<protein>
    <recommendedName>
        <fullName evidence="10">Transcriptional regulatory protein</fullName>
    </recommendedName>
</protein>
<dbReference type="GO" id="GO:0003700">
    <property type="term" value="F:DNA-binding transcription factor activity"/>
    <property type="evidence" value="ECO:0007669"/>
    <property type="project" value="InterPro"/>
</dbReference>
<dbReference type="GO" id="GO:0000156">
    <property type="term" value="F:phosphorelay response regulator activity"/>
    <property type="evidence" value="ECO:0007669"/>
    <property type="project" value="TreeGrafter"/>
</dbReference>